<name>A0A517S990_9PLAN</name>
<dbReference type="InterPro" id="IPR029058">
    <property type="entry name" value="AB_hydrolase_fold"/>
</dbReference>
<dbReference type="AlphaFoldDB" id="A0A517S990"/>
<dbReference type="Proteomes" id="UP000315700">
    <property type="component" value="Chromosome"/>
</dbReference>
<dbReference type="InParanoid" id="A0A517S990"/>
<keyword evidence="3" id="KW-1185">Reference proteome</keyword>
<keyword evidence="2" id="KW-0378">Hydrolase</keyword>
<gene>
    <name evidence="2" type="ORF">Pan44_07120</name>
</gene>
<protein>
    <submittedName>
        <fullName evidence="2">Alpha/beta hydrolase family protein</fullName>
    </submittedName>
</protein>
<reference evidence="2 3" key="1">
    <citation type="submission" date="2019-02" db="EMBL/GenBank/DDBJ databases">
        <title>Deep-cultivation of Planctomycetes and their phenomic and genomic characterization uncovers novel biology.</title>
        <authorList>
            <person name="Wiegand S."/>
            <person name="Jogler M."/>
            <person name="Boedeker C."/>
            <person name="Pinto D."/>
            <person name="Vollmers J."/>
            <person name="Rivas-Marin E."/>
            <person name="Kohn T."/>
            <person name="Peeters S.H."/>
            <person name="Heuer A."/>
            <person name="Rast P."/>
            <person name="Oberbeckmann S."/>
            <person name="Bunk B."/>
            <person name="Jeske O."/>
            <person name="Meyerdierks A."/>
            <person name="Storesund J.E."/>
            <person name="Kallscheuer N."/>
            <person name="Luecker S."/>
            <person name="Lage O.M."/>
            <person name="Pohl T."/>
            <person name="Merkel B.J."/>
            <person name="Hornburger P."/>
            <person name="Mueller R.-W."/>
            <person name="Bruemmer F."/>
            <person name="Labrenz M."/>
            <person name="Spormann A.M."/>
            <person name="Op den Camp H."/>
            <person name="Overmann J."/>
            <person name="Amann R."/>
            <person name="Jetten M.S.M."/>
            <person name="Mascher T."/>
            <person name="Medema M.H."/>
            <person name="Devos D.P."/>
            <person name="Kaster A.-K."/>
            <person name="Ovreas L."/>
            <person name="Rohde M."/>
            <person name="Galperin M.Y."/>
            <person name="Jogler C."/>
        </authorList>
    </citation>
    <scope>NUCLEOTIDE SEQUENCE [LARGE SCALE GENOMIC DNA]</scope>
    <source>
        <strain evidence="2 3">Pan44</strain>
    </source>
</reference>
<dbReference type="Pfam" id="PF00561">
    <property type="entry name" value="Abhydrolase_1"/>
    <property type="match status" value="1"/>
</dbReference>
<dbReference type="RefSeq" id="WP_145027274.1">
    <property type="nucleotide sequence ID" value="NZ_CP036271.1"/>
</dbReference>
<organism evidence="2 3">
    <name type="scientific">Caulifigura coniformis</name>
    <dbReference type="NCBI Taxonomy" id="2527983"/>
    <lineage>
        <taxon>Bacteria</taxon>
        <taxon>Pseudomonadati</taxon>
        <taxon>Planctomycetota</taxon>
        <taxon>Planctomycetia</taxon>
        <taxon>Planctomycetales</taxon>
        <taxon>Planctomycetaceae</taxon>
        <taxon>Caulifigura</taxon>
    </lineage>
</organism>
<dbReference type="GO" id="GO:0016787">
    <property type="term" value="F:hydrolase activity"/>
    <property type="evidence" value="ECO:0007669"/>
    <property type="project" value="UniProtKB-KW"/>
</dbReference>
<dbReference type="PANTHER" id="PTHR43194">
    <property type="entry name" value="HYDROLASE ALPHA/BETA FOLD FAMILY"/>
    <property type="match status" value="1"/>
</dbReference>
<dbReference type="InterPro" id="IPR000073">
    <property type="entry name" value="AB_hydrolase_1"/>
</dbReference>
<dbReference type="Gene3D" id="3.40.50.1820">
    <property type="entry name" value="alpha/beta hydrolase"/>
    <property type="match status" value="1"/>
</dbReference>
<dbReference type="PANTHER" id="PTHR43194:SF2">
    <property type="entry name" value="PEROXISOMAL MEMBRANE PROTEIN LPX1"/>
    <property type="match status" value="1"/>
</dbReference>
<evidence type="ECO:0000313" key="2">
    <source>
        <dbReference type="EMBL" id="QDT52700.1"/>
    </source>
</evidence>
<dbReference type="SUPFAM" id="SSF53474">
    <property type="entry name" value="alpha/beta-Hydrolases"/>
    <property type="match status" value="1"/>
</dbReference>
<accession>A0A517S990</accession>
<dbReference type="InterPro" id="IPR050228">
    <property type="entry name" value="Carboxylesterase_BioH"/>
</dbReference>
<evidence type="ECO:0000313" key="3">
    <source>
        <dbReference type="Proteomes" id="UP000315700"/>
    </source>
</evidence>
<dbReference type="KEGG" id="ccos:Pan44_07120"/>
<proteinExistence type="predicted"/>
<evidence type="ECO:0000259" key="1">
    <source>
        <dbReference type="Pfam" id="PF00561"/>
    </source>
</evidence>
<dbReference type="EMBL" id="CP036271">
    <property type="protein sequence ID" value="QDT52700.1"/>
    <property type="molecule type" value="Genomic_DNA"/>
</dbReference>
<dbReference type="OrthoDB" id="9776685at2"/>
<feature type="domain" description="AB hydrolase-1" evidence="1">
    <location>
        <begin position="76"/>
        <end position="213"/>
    </location>
</feature>
<sequence length="320" mass="35119">MALLVLKIAGAIVLLDILVQAGFARAIISHFERKPKLRARAYPPRRDAERFSVASVDGPLLRGSVLRATGRSTDGVIVFCHEFGGSRWSFQGHCADHVTERHDLVTFDFRNHGESDHDRRYTPCHWLTRFEVHDVEAVLEWVATRPEWRGLPVTLVGVSRGANAALAAAAGSSVHGVVAVGAFSTLDLAMHHLMAGIRRLVPAILAVPLWHIRSTLRLAIAWSGLRQRVRFVPVEQSVQQLGGRPVLMLAGGDDSHVPESFQRLLADRIPQATFWTVPGGRHNLERDASPEEFDDRVRGFLTAVTGDPAPSASRELASAA</sequence>